<reference evidence="2" key="1">
    <citation type="journal article" date="2019" name="Int. J. Syst. Evol. Microbiol.">
        <title>The Global Catalogue of Microorganisms (GCM) 10K type strain sequencing project: providing services to taxonomists for standard genome sequencing and annotation.</title>
        <authorList>
            <consortium name="The Broad Institute Genomics Platform"/>
            <consortium name="The Broad Institute Genome Sequencing Center for Infectious Disease"/>
            <person name="Wu L."/>
            <person name="Ma J."/>
        </authorList>
    </citation>
    <scope>NUCLEOTIDE SEQUENCE [LARGE SCALE GENOMIC DNA]</scope>
    <source>
        <strain evidence="2">CGMCC 1.7693</strain>
    </source>
</reference>
<proteinExistence type="predicted"/>
<protein>
    <submittedName>
        <fullName evidence="1">Uncharacterized protein</fullName>
    </submittedName>
</protein>
<evidence type="ECO:0000313" key="2">
    <source>
        <dbReference type="Proteomes" id="UP000641206"/>
    </source>
</evidence>
<name>A0ABQ2NVW8_9BACI</name>
<sequence length="48" mass="5414">MIDPLAVKVEGCHQNRNISDIVDSSDVKVIKEERYLAGVLYLIWAKPS</sequence>
<dbReference type="EMBL" id="BMLW01000007">
    <property type="protein sequence ID" value="GGP11675.1"/>
    <property type="molecule type" value="Genomic_DNA"/>
</dbReference>
<evidence type="ECO:0000313" key="1">
    <source>
        <dbReference type="EMBL" id="GGP11675.1"/>
    </source>
</evidence>
<dbReference type="Proteomes" id="UP000641206">
    <property type="component" value="Unassembled WGS sequence"/>
</dbReference>
<gene>
    <name evidence="1" type="ORF">GCM10011346_24620</name>
</gene>
<keyword evidence="2" id="KW-1185">Reference proteome</keyword>
<dbReference type="RefSeq" id="WP_229720196.1">
    <property type="nucleotide sequence ID" value="NZ_BMLW01000007.1"/>
</dbReference>
<organism evidence="1 2">
    <name type="scientific">Oceanobacillus neutriphilus</name>
    <dbReference type="NCBI Taxonomy" id="531815"/>
    <lineage>
        <taxon>Bacteria</taxon>
        <taxon>Bacillati</taxon>
        <taxon>Bacillota</taxon>
        <taxon>Bacilli</taxon>
        <taxon>Bacillales</taxon>
        <taxon>Bacillaceae</taxon>
        <taxon>Oceanobacillus</taxon>
    </lineage>
</organism>
<accession>A0ABQ2NVW8</accession>
<comment type="caution">
    <text evidence="1">The sequence shown here is derived from an EMBL/GenBank/DDBJ whole genome shotgun (WGS) entry which is preliminary data.</text>
</comment>